<evidence type="ECO:0000256" key="4">
    <source>
        <dbReference type="PIRSR" id="PIRSR001369-1"/>
    </source>
</evidence>
<accession>A0AAE3HCS9</accession>
<evidence type="ECO:0000256" key="2">
    <source>
        <dbReference type="ARBA" id="ARBA00022679"/>
    </source>
</evidence>
<dbReference type="InterPro" id="IPR019810">
    <property type="entry name" value="Citrate_synthase_AS"/>
</dbReference>
<dbReference type="PRINTS" id="PR00143">
    <property type="entry name" value="CITRTSNTHASE"/>
</dbReference>
<dbReference type="GO" id="GO:0005975">
    <property type="term" value="P:carbohydrate metabolic process"/>
    <property type="evidence" value="ECO:0007669"/>
    <property type="project" value="TreeGrafter"/>
</dbReference>
<dbReference type="PANTHER" id="PTHR11739">
    <property type="entry name" value="CITRATE SYNTHASE"/>
    <property type="match status" value="1"/>
</dbReference>
<dbReference type="Gene3D" id="1.10.230.10">
    <property type="entry name" value="Cytochrome P450-Terp, domain 2"/>
    <property type="match status" value="1"/>
</dbReference>
<dbReference type="Pfam" id="PF00285">
    <property type="entry name" value="Citrate_synt"/>
    <property type="match status" value="1"/>
</dbReference>
<dbReference type="Gene3D" id="1.10.580.10">
    <property type="entry name" value="Citrate Synthase, domain 1"/>
    <property type="match status" value="1"/>
</dbReference>
<evidence type="ECO:0000256" key="5">
    <source>
        <dbReference type="RuleBase" id="RU000441"/>
    </source>
</evidence>
<evidence type="ECO:0000256" key="1">
    <source>
        <dbReference type="ARBA" id="ARBA00010566"/>
    </source>
</evidence>
<dbReference type="SUPFAM" id="SSF48256">
    <property type="entry name" value="Citrate synthase"/>
    <property type="match status" value="1"/>
</dbReference>
<dbReference type="InterPro" id="IPR016143">
    <property type="entry name" value="Citrate_synth-like_sm_a-sub"/>
</dbReference>
<gene>
    <name evidence="6" type="ORF">PV02_11230</name>
</gene>
<organism evidence="6 7">
    <name type="scientific">Methanolobus chelungpuianus</name>
    <dbReference type="NCBI Taxonomy" id="502115"/>
    <lineage>
        <taxon>Archaea</taxon>
        <taxon>Methanobacteriati</taxon>
        <taxon>Methanobacteriota</taxon>
        <taxon>Stenosarchaea group</taxon>
        <taxon>Methanomicrobia</taxon>
        <taxon>Methanosarcinales</taxon>
        <taxon>Methanosarcinaceae</taxon>
        <taxon>Methanolobus</taxon>
    </lineage>
</organism>
<dbReference type="AlphaFoldDB" id="A0AAE3HCS9"/>
<sequence>MDTSICSIDGMEGILRYRGIEVEQLEQMPYDAVSYLLIYGKIPAPQELEAYSRKLREERYINREILNVLKVCNYGTEALDSLRTAVCCSAHMDEEKDDSSMEANMNKSIRLVAKFPTLVAAVHRYKTGKFLIAPDEKLSHGANFLYMLRGTVPSAIEAEAIEKDFILSAEHELNPSTFSLRITASTMADIYSAVITGLCTLKGPLHGGARKGVMDMLDEVASHENAEQYVLDKFSRKEKVMGFGHRVYKTCDPRAKLFKDIAKKLADDHGDTQWYDLAERLEQVMYREFMQNKGRPIYPNVDFYSAVVYKYLEIPPELATSVFAAGRVSGWVSHYFEQYSHNRVIRPRANYI</sequence>
<feature type="active site" evidence="4">
    <location>
        <position position="245"/>
    </location>
</feature>
<dbReference type="GO" id="GO:0006099">
    <property type="term" value="P:tricarboxylic acid cycle"/>
    <property type="evidence" value="ECO:0007669"/>
    <property type="project" value="InterPro"/>
</dbReference>
<comment type="caution">
    <text evidence="6">The sequence shown here is derived from an EMBL/GenBank/DDBJ whole genome shotgun (WGS) entry which is preliminary data.</text>
</comment>
<name>A0AAE3HCS9_9EURY</name>
<evidence type="ECO:0000313" key="7">
    <source>
        <dbReference type="Proteomes" id="UP001206983"/>
    </source>
</evidence>
<feature type="active site" evidence="4">
    <location>
        <position position="302"/>
    </location>
</feature>
<keyword evidence="2 3" id="KW-0808">Transferase</keyword>
<protein>
    <recommendedName>
        <fullName evidence="3 5">Citrate synthase</fullName>
        <ecNumber evidence="3">2.3.3.16</ecNumber>
    </recommendedName>
</protein>
<dbReference type="EMBL" id="JTEO01000006">
    <property type="protein sequence ID" value="MCQ6963732.1"/>
    <property type="molecule type" value="Genomic_DNA"/>
</dbReference>
<dbReference type="EC" id="2.3.3.16" evidence="3"/>
<dbReference type="InterPro" id="IPR016142">
    <property type="entry name" value="Citrate_synth-like_lrg_a-sub"/>
</dbReference>
<comment type="catalytic activity">
    <reaction evidence="3">
        <text>oxaloacetate + acetyl-CoA + H2O = citrate + CoA + H(+)</text>
        <dbReference type="Rhea" id="RHEA:16845"/>
        <dbReference type="ChEBI" id="CHEBI:15377"/>
        <dbReference type="ChEBI" id="CHEBI:15378"/>
        <dbReference type="ChEBI" id="CHEBI:16452"/>
        <dbReference type="ChEBI" id="CHEBI:16947"/>
        <dbReference type="ChEBI" id="CHEBI:57287"/>
        <dbReference type="ChEBI" id="CHEBI:57288"/>
        <dbReference type="EC" id="2.3.3.16"/>
    </reaction>
</comment>
<dbReference type="InterPro" id="IPR024176">
    <property type="entry name" value="Citrate_synthase_bac-typ"/>
</dbReference>
<comment type="similarity">
    <text evidence="1 3 5">Belongs to the citrate synthase family.</text>
</comment>
<reference evidence="6 7" key="1">
    <citation type="journal article" date="2011" name="Appl. Environ. Microbiol.">
        <title>Methanogenic archaea isolated from Taiwan's Chelungpu fault.</title>
        <authorList>
            <person name="Wu S.Y."/>
            <person name="Lai M.C."/>
        </authorList>
    </citation>
    <scope>NUCLEOTIDE SEQUENCE [LARGE SCALE GENOMIC DNA]</scope>
    <source>
        <strain evidence="6 7">St545Mb</strain>
    </source>
</reference>
<dbReference type="PROSITE" id="PS00480">
    <property type="entry name" value="CITRATE_SYNTHASE"/>
    <property type="match status" value="1"/>
</dbReference>
<dbReference type="InterPro" id="IPR002020">
    <property type="entry name" value="Citrate_synthase"/>
</dbReference>
<keyword evidence="7" id="KW-1185">Reference proteome</keyword>
<evidence type="ECO:0000313" key="6">
    <source>
        <dbReference type="EMBL" id="MCQ6963732.1"/>
    </source>
</evidence>
<dbReference type="Proteomes" id="UP001206983">
    <property type="component" value="Unassembled WGS sequence"/>
</dbReference>
<dbReference type="InterPro" id="IPR036969">
    <property type="entry name" value="Citrate_synthase_sf"/>
</dbReference>
<dbReference type="PIRSF" id="PIRSF001369">
    <property type="entry name" value="Citrate_synth"/>
    <property type="match status" value="1"/>
</dbReference>
<dbReference type="GO" id="GO:0036440">
    <property type="term" value="F:citrate synthase activity"/>
    <property type="evidence" value="ECO:0007669"/>
    <property type="project" value="UniProtKB-EC"/>
</dbReference>
<dbReference type="PANTHER" id="PTHR11739:SF4">
    <property type="entry name" value="CITRATE SYNTHASE, PEROXISOMAL"/>
    <property type="match status" value="1"/>
</dbReference>
<evidence type="ECO:0000256" key="3">
    <source>
        <dbReference type="PIRNR" id="PIRNR001369"/>
    </source>
</evidence>
<proteinExistence type="inferred from homology"/>